<organism evidence="2 3">
    <name type="scientific">Acropora cervicornis</name>
    <name type="common">Staghorn coral</name>
    <dbReference type="NCBI Taxonomy" id="6130"/>
    <lineage>
        <taxon>Eukaryota</taxon>
        <taxon>Metazoa</taxon>
        <taxon>Cnidaria</taxon>
        <taxon>Anthozoa</taxon>
        <taxon>Hexacorallia</taxon>
        <taxon>Scleractinia</taxon>
        <taxon>Astrocoeniina</taxon>
        <taxon>Acroporidae</taxon>
        <taxon>Acropora</taxon>
    </lineage>
</organism>
<feature type="signal peptide" evidence="1">
    <location>
        <begin position="1"/>
        <end position="20"/>
    </location>
</feature>
<proteinExistence type="predicted"/>
<evidence type="ECO:0000256" key="1">
    <source>
        <dbReference type="SAM" id="SignalP"/>
    </source>
</evidence>
<evidence type="ECO:0000313" key="3">
    <source>
        <dbReference type="Proteomes" id="UP001249851"/>
    </source>
</evidence>
<keyword evidence="3" id="KW-1185">Reference proteome</keyword>
<sequence>MEATKIVFFLLTLILVATDAKPAGRGKDAHCSKMRGRDCTRNADCACSNYQAVERLICNYNLLKCESFFETLASRIPCSRLFKKKCETDADCPCTEAPLICEDRECVRKKSPVV</sequence>
<reference evidence="2" key="1">
    <citation type="journal article" date="2023" name="G3 (Bethesda)">
        <title>Whole genome assembly and annotation of the endangered Caribbean coral Acropora cervicornis.</title>
        <authorList>
            <person name="Selwyn J.D."/>
            <person name="Vollmer S.V."/>
        </authorList>
    </citation>
    <scope>NUCLEOTIDE SEQUENCE</scope>
    <source>
        <strain evidence="2">K2</strain>
    </source>
</reference>
<gene>
    <name evidence="2" type="ORF">P5673_000673</name>
</gene>
<dbReference type="EMBL" id="JARQWQ010000001">
    <property type="protein sequence ID" value="KAK2574497.1"/>
    <property type="molecule type" value="Genomic_DNA"/>
</dbReference>
<feature type="chain" id="PRO_5041997056" evidence="1">
    <location>
        <begin position="21"/>
        <end position="114"/>
    </location>
</feature>
<dbReference type="Proteomes" id="UP001249851">
    <property type="component" value="Unassembled WGS sequence"/>
</dbReference>
<evidence type="ECO:0000313" key="2">
    <source>
        <dbReference type="EMBL" id="KAK2574497.1"/>
    </source>
</evidence>
<accession>A0AAD9R7I3</accession>
<name>A0AAD9R7I3_ACRCE</name>
<comment type="caution">
    <text evidence="2">The sequence shown here is derived from an EMBL/GenBank/DDBJ whole genome shotgun (WGS) entry which is preliminary data.</text>
</comment>
<protein>
    <submittedName>
        <fullName evidence="2">Uncharacterized protein</fullName>
    </submittedName>
</protein>
<reference evidence="2" key="2">
    <citation type="journal article" date="2023" name="Science">
        <title>Genomic signatures of disease resistance in endangered staghorn corals.</title>
        <authorList>
            <person name="Vollmer S.V."/>
            <person name="Selwyn J.D."/>
            <person name="Despard B.A."/>
            <person name="Roesel C.L."/>
        </authorList>
    </citation>
    <scope>NUCLEOTIDE SEQUENCE</scope>
    <source>
        <strain evidence="2">K2</strain>
    </source>
</reference>
<keyword evidence="1" id="KW-0732">Signal</keyword>
<dbReference type="AlphaFoldDB" id="A0AAD9R7I3"/>